<evidence type="ECO:0000313" key="1">
    <source>
        <dbReference type="EMBL" id="KAJ1679512.1"/>
    </source>
</evidence>
<sequence>MSCLVERLVKYVADECAIVHNRMPYWTVNTDSNQEYSRVAVLNMVCWLDVQGVFPSVPRGRYYAVWRLCPMAAYQVLTEIDFRVKKVQNDVRETTVSSTRIPFEELSRYRGQFVDLILPDIINVDLSYENILFVCESHTNWWKYRMVFASMRLENIEYSTIFSEDKEFLASGAVMATSRPEDAYHLYRQERRPPVPRLRRLPVICEV</sequence>
<dbReference type="EMBL" id="JAMZIH010000336">
    <property type="protein sequence ID" value="KAJ1679512.1"/>
    <property type="molecule type" value="Genomic_DNA"/>
</dbReference>
<comment type="caution">
    <text evidence="1">The sequence shown here is derived from an EMBL/GenBank/DDBJ whole genome shotgun (WGS) entry which is preliminary data.</text>
</comment>
<dbReference type="Proteomes" id="UP001145114">
    <property type="component" value="Unassembled WGS sequence"/>
</dbReference>
<protein>
    <submittedName>
        <fullName evidence="1">Uncharacterized protein</fullName>
    </submittedName>
</protein>
<reference evidence="1" key="1">
    <citation type="submission" date="2022-06" db="EMBL/GenBank/DDBJ databases">
        <title>Phylogenomic reconstructions and comparative analyses of Kickxellomycotina fungi.</title>
        <authorList>
            <person name="Reynolds N.K."/>
            <person name="Stajich J.E."/>
            <person name="Barry K."/>
            <person name="Grigoriev I.V."/>
            <person name="Crous P."/>
            <person name="Smith M.E."/>
        </authorList>
    </citation>
    <scope>NUCLEOTIDE SEQUENCE</scope>
    <source>
        <strain evidence="1">RSA 2271</strain>
    </source>
</reference>
<gene>
    <name evidence="1" type="ORF">EV182_001898</name>
</gene>
<keyword evidence="2" id="KW-1185">Reference proteome</keyword>
<proteinExistence type="predicted"/>
<name>A0ACC1HWA5_9FUNG</name>
<accession>A0ACC1HWA5</accession>
<organism evidence="1 2">
    <name type="scientific">Spiromyces aspiralis</name>
    <dbReference type="NCBI Taxonomy" id="68401"/>
    <lineage>
        <taxon>Eukaryota</taxon>
        <taxon>Fungi</taxon>
        <taxon>Fungi incertae sedis</taxon>
        <taxon>Zoopagomycota</taxon>
        <taxon>Kickxellomycotina</taxon>
        <taxon>Kickxellomycetes</taxon>
        <taxon>Kickxellales</taxon>
        <taxon>Kickxellaceae</taxon>
        <taxon>Spiromyces</taxon>
    </lineage>
</organism>
<evidence type="ECO:0000313" key="2">
    <source>
        <dbReference type="Proteomes" id="UP001145114"/>
    </source>
</evidence>
<feature type="non-terminal residue" evidence="1">
    <location>
        <position position="207"/>
    </location>
</feature>